<gene>
    <name evidence="5" type="ORF">C7449_10577</name>
</gene>
<dbReference type="RefSeq" id="WP_170115886.1">
    <property type="nucleotide sequence ID" value="NZ_JBHEEX010000003.1"/>
</dbReference>
<proteinExistence type="predicted"/>
<dbReference type="GO" id="GO:0046872">
    <property type="term" value="F:metal ion binding"/>
    <property type="evidence" value="ECO:0007669"/>
    <property type="project" value="UniProtKB-KW"/>
</dbReference>
<keyword evidence="2" id="KW-0479">Metal-binding</keyword>
<protein>
    <submittedName>
        <fullName evidence="5">NUDIX domain-containing protein</fullName>
    </submittedName>
</protein>
<evidence type="ECO:0000256" key="3">
    <source>
        <dbReference type="ARBA" id="ARBA00022801"/>
    </source>
</evidence>
<evidence type="ECO:0000256" key="1">
    <source>
        <dbReference type="ARBA" id="ARBA00001946"/>
    </source>
</evidence>
<dbReference type="AlphaFoldDB" id="A0A2T5B5B2"/>
<keyword evidence="6" id="KW-1185">Reference proteome</keyword>
<dbReference type="InterPro" id="IPR047198">
    <property type="entry name" value="DDP-like_NUDIX"/>
</dbReference>
<evidence type="ECO:0000313" key="6">
    <source>
        <dbReference type="Proteomes" id="UP000241247"/>
    </source>
</evidence>
<name>A0A2T5B5B2_MYCDI</name>
<keyword evidence="3" id="KW-0378">Hydrolase</keyword>
<dbReference type="PANTHER" id="PTHR12629">
    <property type="entry name" value="DIPHOSPHOINOSITOL POLYPHOSPHATE PHOSPHOHYDROLASE"/>
    <property type="match status" value="1"/>
</dbReference>
<reference evidence="5 6" key="1">
    <citation type="submission" date="2018-04" db="EMBL/GenBank/DDBJ databases">
        <title>Genomic Encyclopedia of Type Strains, Phase IV (KMG-IV): sequencing the most valuable type-strain genomes for metagenomic binning, comparative biology and taxonomic classification.</title>
        <authorList>
            <person name="Goeker M."/>
        </authorList>
    </citation>
    <scope>NUCLEOTIDE SEQUENCE [LARGE SCALE GENOMIC DNA]</scope>
    <source>
        <strain evidence="5 6">DSM 7138</strain>
    </source>
</reference>
<keyword evidence="4" id="KW-0460">Magnesium</keyword>
<evidence type="ECO:0000313" key="5">
    <source>
        <dbReference type="EMBL" id="PTM94178.1"/>
    </source>
</evidence>
<dbReference type="CDD" id="cd04666">
    <property type="entry name" value="NUDIX_DIPP2_like_Nudt4"/>
    <property type="match status" value="1"/>
</dbReference>
<dbReference type="GO" id="GO:0016462">
    <property type="term" value="F:pyrophosphatase activity"/>
    <property type="evidence" value="ECO:0007669"/>
    <property type="project" value="InterPro"/>
</dbReference>
<comment type="cofactor">
    <cofactor evidence="1">
        <name>Mg(2+)</name>
        <dbReference type="ChEBI" id="CHEBI:18420"/>
    </cofactor>
</comment>
<dbReference type="GO" id="GO:0005737">
    <property type="term" value="C:cytoplasm"/>
    <property type="evidence" value="ECO:0007669"/>
    <property type="project" value="TreeGrafter"/>
</dbReference>
<sequence length="155" mass="17875">MGARKDRRREQEAEGGSVLNQVGALPFRRDKEGNIEIMLITTRQTRRFTLPKGWSMKGKSDRKAARIEAKEEAGVEGTIAGKAVGSYFYWKRTERCFLPIRVTVYLLETRRTLSRWKERRARLRKWLRPAEAALLVDEPELVSLLRQAGEDGLQS</sequence>
<dbReference type="SUPFAM" id="SSF55811">
    <property type="entry name" value="Nudix"/>
    <property type="match status" value="1"/>
</dbReference>
<dbReference type="EMBL" id="PZZZ01000005">
    <property type="protein sequence ID" value="PTM94178.1"/>
    <property type="molecule type" value="Genomic_DNA"/>
</dbReference>
<accession>A0A2T5B5B2</accession>
<evidence type="ECO:0000256" key="4">
    <source>
        <dbReference type="ARBA" id="ARBA00022842"/>
    </source>
</evidence>
<comment type="caution">
    <text evidence="5">The sequence shown here is derived from an EMBL/GenBank/DDBJ whole genome shotgun (WGS) entry which is preliminary data.</text>
</comment>
<dbReference type="Proteomes" id="UP000241247">
    <property type="component" value="Unassembled WGS sequence"/>
</dbReference>
<organism evidence="5 6">
    <name type="scientific">Mycoplana dimorpha</name>
    <dbReference type="NCBI Taxonomy" id="28320"/>
    <lineage>
        <taxon>Bacteria</taxon>
        <taxon>Pseudomonadati</taxon>
        <taxon>Pseudomonadota</taxon>
        <taxon>Alphaproteobacteria</taxon>
        <taxon>Hyphomicrobiales</taxon>
        <taxon>Rhizobiaceae</taxon>
        <taxon>Mycoplana</taxon>
    </lineage>
</organism>
<dbReference type="InterPro" id="IPR015797">
    <property type="entry name" value="NUDIX_hydrolase-like_dom_sf"/>
</dbReference>
<dbReference type="Gene3D" id="3.90.79.10">
    <property type="entry name" value="Nucleoside Triphosphate Pyrophosphohydrolase"/>
    <property type="match status" value="1"/>
</dbReference>
<evidence type="ECO:0000256" key="2">
    <source>
        <dbReference type="ARBA" id="ARBA00022723"/>
    </source>
</evidence>
<dbReference type="PANTHER" id="PTHR12629:SF0">
    <property type="entry name" value="DIPHOSPHOINOSITOL-POLYPHOSPHATE DIPHOSPHATASE"/>
    <property type="match status" value="1"/>
</dbReference>